<protein>
    <submittedName>
        <fullName evidence="1">Uncharacterized protein</fullName>
    </submittedName>
</protein>
<proteinExistence type="predicted"/>
<organism evidence="1 2">
    <name type="scientific">Trichonephila inaurata madagascariensis</name>
    <dbReference type="NCBI Taxonomy" id="2747483"/>
    <lineage>
        <taxon>Eukaryota</taxon>
        <taxon>Metazoa</taxon>
        <taxon>Ecdysozoa</taxon>
        <taxon>Arthropoda</taxon>
        <taxon>Chelicerata</taxon>
        <taxon>Arachnida</taxon>
        <taxon>Araneae</taxon>
        <taxon>Araneomorphae</taxon>
        <taxon>Entelegynae</taxon>
        <taxon>Araneoidea</taxon>
        <taxon>Nephilidae</taxon>
        <taxon>Trichonephila</taxon>
        <taxon>Trichonephila inaurata</taxon>
    </lineage>
</organism>
<keyword evidence="2" id="KW-1185">Reference proteome</keyword>
<gene>
    <name evidence="1" type="ORF">TNIN_436891</name>
</gene>
<evidence type="ECO:0000313" key="1">
    <source>
        <dbReference type="EMBL" id="GFY77810.1"/>
    </source>
</evidence>
<dbReference type="Proteomes" id="UP000886998">
    <property type="component" value="Unassembled WGS sequence"/>
</dbReference>
<dbReference type="EMBL" id="BMAV01022671">
    <property type="protein sequence ID" value="GFY77810.1"/>
    <property type="molecule type" value="Genomic_DNA"/>
</dbReference>
<reference evidence="1" key="1">
    <citation type="submission" date="2020-08" db="EMBL/GenBank/DDBJ databases">
        <title>Multicomponent nature underlies the extraordinary mechanical properties of spider dragline silk.</title>
        <authorList>
            <person name="Kono N."/>
            <person name="Nakamura H."/>
            <person name="Mori M."/>
            <person name="Yoshida Y."/>
            <person name="Ohtoshi R."/>
            <person name="Malay A.D."/>
            <person name="Moran D.A.P."/>
            <person name="Tomita M."/>
            <person name="Numata K."/>
            <person name="Arakawa K."/>
        </authorList>
    </citation>
    <scope>NUCLEOTIDE SEQUENCE</scope>
</reference>
<evidence type="ECO:0000313" key="2">
    <source>
        <dbReference type="Proteomes" id="UP000886998"/>
    </source>
</evidence>
<sequence>MLMFFKKIENVKVPAPFYLCSQFGKFDPGCEVKETEW</sequence>
<name>A0A8X7CT64_9ARAC</name>
<dbReference type="AlphaFoldDB" id="A0A8X7CT64"/>
<feature type="non-terminal residue" evidence="1">
    <location>
        <position position="37"/>
    </location>
</feature>
<comment type="caution">
    <text evidence="1">The sequence shown here is derived from an EMBL/GenBank/DDBJ whole genome shotgun (WGS) entry which is preliminary data.</text>
</comment>
<accession>A0A8X7CT64</accession>